<keyword evidence="5" id="KW-0597">Phosphoprotein</keyword>
<keyword evidence="21" id="KW-1185">Reference proteome</keyword>
<dbReference type="Gene3D" id="6.10.340.10">
    <property type="match status" value="1"/>
</dbReference>
<dbReference type="InterPro" id="IPR003661">
    <property type="entry name" value="HisK_dim/P_dom"/>
</dbReference>
<keyword evidence="12" id="KW-0902">Two-component regulatory system</keyword>
<dbReference type="PRINTS" id="PR00344">
    <property type="entry name" value="BCTRLSENSOR"/>
</dbReference>
<dbReference type="EC" id="2.7.13.3" evidence="3"/>
<evidence type="ECO:0000313" key="20">
    <source>
        <dbReference type="EMBL" id="MFC4306514.1"/>
    </source>
</evidence>
<name>A0ABV8SG02_9BACL</name>
<evidence type="ECO:0000259" key="19">
    <source>
        <dbReference type="PROSITE" id="PS50885"/>
    </source>
</evidence>
<reference evidence="21" key="1">
    <citation type="journal article" date="2019" name="Int. J. Syst. Evol. Microbiol.">
        <title>The Global Catalogue of Microorganisms (GCM) 10K type strain sequencing project: providing services to taxonomists for standard genome sequencing and annotation.</title>
        <authorList>
            <consortium name="The Broad Institute Genomics Platform"/>
            <consortium name="The Broad Institute Genome Sequencing Center for Infectious Disease"/>
            <person name="Wu L."/>
            <person name="Ma J."/>
        </authorList>
    </citation>
    <scope>NUCLEOTIDE SEQUENCE [LARGE SCALE GENOMIC DNA]</scope>
    <source>
        <strain evidence="21">CGMCC 4.1641</strain>
    </source>
</reference>
<evidence type="ECO:0000256" key="7">
    <source>
        <dbReference type="ARBA" id="ARBA00022692"/>
    </source>
</evidence>
<dbReference type="InterPro" id="IPR036097">
    <property type="entry name" value="HisK_dim/P_sf"/>
</dbReference>
<dbReference type="InterPro" id="IPR003660">
    <property type="entry name" value="HAMP_dom"/>
</dbReference>
<evidence type="ECO:0000256" key="2">
    <source>
        <dbReference type="ARBA" id="ARBA00004651"/>
    </source>
</evidence>
<dbReference type="EMBL" id="JBHSED010000065">
    <property type="protein sequence ID" value="MFC4306514.1"/>
    <property type="molecule type" value="Genomic_DNA"/>
</dbReference>
<dbReference type="Pfam" id="PF00672">
    <property type="entry name" value="HAMP"/>
    <property type="match status" value="1"/>
</dbReference>
<dbReference type="PANTHER" id="PTHR45528">
    <property type="entry name" value="SENSOR HISTIDINE KINASE CPXA"/>
    <property type="match status" value="1"/>
</dbReference>
<dbReference type="RefSeq" id="WP_204602516.1">
    <property type="nucleotide sequence ID" value="NZ_JBHSED010000065.1"/>
</dbReference>
<dbReference type="CDD" id="cd06225">
    <property type="entry name" value="HAMP"/>
    <property type="match status" value="1"/>
</dbReference>
<dbReference type="InterPro" id="IPR005467">
    <property type="entry name" value="His_kinase_dom"/>
</dbReference>
<evidence type="ECO:0000256" key="14">
    <source>
        <dbReference type="ARBA" id="ARBA00023136"/>
    </source>
</evidence>
<comment type="catalytic activity">
    <reaction evidence="1">
        <text>ATP + protein L-histidine = ADP + protein N-phospho-L-histidine.</text>
        <dbReference type="EC" id="2.7.13.3"/>
    </reaction>
</comment>
<dbReference type="PROSITE" id="PS50109">
    <property type="entry name" value="HIS_KIN"/>
    <property type="match status" value="1"/>
</dbReference>
<proteinExistence type="predicted"/>
<keyword evidence="7 17" id="KW-0812">Transmembrane</keyword>
<dbReference type="SUPFAM" id="SSF47384">
    <property type="entry name" value="Homodimeric domain of signal transducing histidine kinase"/>
    <property type="match status" value="1"/>
</dbReference>
<evidence type="ECO:0000259" key="18">
    <source>
        <dbReference type="PROSITE" id="PS50109"/>
    </source>
</evidence>
<evidence type="ECO:0000256" key="10">
    <source>
        <dbReference type="ARBA" id="ARBA00022840"/>
    </source>
</evidence>
<dbReference type="Gene3D" id="1.10.287.130">
    <property type="match status" value="1"/>
</dbReference>
<dbReference type="SMART" id="SM00387">
    <property type="entry name" value="HATPase_c"/>
    <property type="match status" value="1"/>
</dbReference>
<comment type="subcellular location">
    <subcellularLocation>
        <location evidence="2">Cell membrane</location>
        <topology evidence="2">Multi-pass membrane protein</topology>
    </subcellularLocation>
</comment>
<dbReference type="Pfam" id="PF02518">
    <property type="entry name" value="HATPase_c"/>
    <property type="match status" value="1"/>
</dbReference>
<sequence>MIKSLYVRVVLSYMLAVIIGLISTYYLTIFLLSSIGDKIADRLQNELLQDVTTIQTLFNDNGIVKAKEEMKERSLLDDYDIRLYDASGKLTGEGDEQPSDIYIITDQVVRSVLNGETYRGLEVSPTELVVGIPYEESGERYALFIQISQDKVTAFTSRLIIVALAINLLVGGLIILVAARYIVKPLLGMKAAAVRMAKGEFDIELKWAKRKDELGRLAQSINDMASQLGQLETMRQNFVSNVSHEIQSPLTSISGFSKALQQNGLSEEERIRYLSIIQNESERLSRLSDNLLKLASLDSQHHPFVPQVFDLDEQLRKAVVASEPQWSAKSLEWSLVLPKTKISADEDQLNQVWVNLIGNAIKFTPENGRLGIRIEKHTDLIEVILSDTGVGIPIEERNKVFERFYKVDPSHNKMKAGSGLGLAIVQKIVMRHRGSILLKGNSDGGTTVVVTLPHRNS</sequence>
<keyword evidence="11 17" id="KW-1133">Transmembrane helix</keyword>
<dbReference type="GO" id="GO:0016301">
    <property type="term" value="F:kinase activity"/>
    <property type="evidence" value="ECO:0007669"/>
    <property type="project" value="UniProtKB-KW"/>
</dbReference>
<evidence type="ECO:0000256" key="15">
    <source>
        <dbReference type="ARBA" id="ARBA00037219"/>
    </source>
</evidence>
<dbReference type="PROSITE" id="PS50885">
    <property type="entry name" value="HAMP"/>
    <property type="match status" value="1"/>
</dbReference>
<evidence type="ECO:0000256" key="1">
    <source>
        <dbReference type="ARBA" id="ARBA00000085"/>
    </source>
</evidence>
<evidence type="ECO:0000256" key="3">
    <source>
        <dbReference type="ARBA" id="ARBA00012438"/>
    </source>
</evidence>
<dbReference type="InterPro" id="IPR050398">
    <property type="entry name" value="HssS/ArlS-like"/>
</dbReference>
<evidence type="ECO:0000256" key="8">
    <source>
        <dbReference type="ARBA" id="ARBA00022741"/>
    </source>
</evidence>
<feature type="transmembrane region" description="Helical" evidence="17">
    <location>
        <begin position="6"/>
        <end position="32"/>
    </location>
</feature>
<evidence type="ECO:0000256" key="16">
    <source>
        <dbReference type="ARBA" id="ARBA00040841"/>
    </source>
</evidence>
<dbReference type="CDD" id="cd00082">
    <property type="entry name" value="HisKA"/>
    <property type="match status" value="1"/>
</dbReference>
<keyword evidence="13" id="KW-0843">Virulence</keyword>
<keyword evidence="8" id="KW-0547">Nucleotide-binding</keyword>
<keyword evidence="4" id="KW-1003">Cell membrane</keyword>
<evidence type="ECO:0000256" key="5">
    <source>
        <dbReference type="ARBA" id="ARBA00022553"/>
    </source>
</evidence>
<dbReference type="Gene3D" id="3.30.565.10">
    <property type="entry name" value="Histidine kinase-like ATPase, C-terminal domain"/>
    <property type="match status" value="1"/>
</dbReference>
<protein>
    <recommendedName>
        <fullName evidence="16">Heme sensor protein HssS</fullName>
        <ecNumber evidence="3">2.7.13.3</ecNumber>
    </recommendedName>
</protein>
<evidence type="ECO:0000256" key="9">
    <source>
        <dbReference type="ARBA" id="ARBA00022777"/>
    </source>
</evidence>
<keyword evidence="14 17" id="KW-0472">Membrane</keyword>
<evidence type="ECO:0000256" key="13">
    <source>
        <dbReference type="ARBA" id="ARBA00023026"/>
    </source>
</evidence>
<evidence type="ECO:0000256" key="6">
    <source>
        <dbReference type="ARBA" id="ARBA00022679"/>
    </source>
</evidence>
<dbReference type="CDD" id="cd00075">
    <property type="entry name" value="HATPase"/>
    <property type="match status" value="1"/>
</dbReference>
<comment type="caution">
    <text evidence="20">The sequence shown here is derived from an EMBL/GenBank/DDBJ whole genome shotgun (WGS) entry which is preliminary data.</text>
</comment>
<accession>A0ABV8SG02</accession>
<keyword evidence="6" id="KW-0808">Transferase</keyword>
<keyword evidence="10" id="KW-0067">ATP-binding</keyword>
<evidence type="ECO:0000256" key="12">
    <source>
        <dbReference type="ARBA" id="ARBA00023012"/>
    </source>
</evidence>
<keyword evidence="9 20" id="KW-0418">Kinase</keyword>
<dbReference type="SUPFAM" id="SSF158472">
    <property type="entry name" value="HAMP domain-like"/>
    <property type="match status" value="1"/>
</dbReference>
<dbReference type="InterPro" id="IPR004358">
    <property type="entry name" value="Sig_transdc_His_kin-like_C"/>
</dbReference>
<dbReference type="Proteomes" id="UP001595755">
    <property type="component" value="Unassembled WGS sequence"/>
</dbReference>
<dbReference type="SMART" id="SM00304">
    <property type="entry name" value="HAMP"/>
    <property type="match status" value="1"/>
</dbReference>
<feature type="transmembrane region" description="Helical" evidence="17">
    <location>
        <begin position="159"/>
        <end position="183"/>
    </location>
</feature>
<evidence type="ECO:0000256" key="11">
    <source>
        <dbReference type="ARBA" id="ARBA00022989"/>
    </source>
</evidence>
<dbReference type="InterPro" id="IPR036890">
    <property type="entry name" value="HATPase_C_sf"/>
</dbReference>
<dbReference type="Pfam" id="PF00512">
    <property type="entry name" value="HisKA"/>
    <property type="match status" value="1"/>
</dbReference>
<dbReference type="PANTHER" id="PTHR45528:SF11">
    <property type="entry name" value="HISTIDINE KINASE"/>
    <property type="match status" value="1"/>
</dbReference>
<evidence type="ECO:0000256" key="4">
    <source>
        <dbReference type="ARBA" id="ARBA00022475"/>
    </source>
</evidence>
<organism evidence="20 21">
    <name type="scientific">Cohnella boryungensis</name>
    <dbReference type="NCBI Taxonomy" id="768479"/>
    <lineage>
        <taxon>Bacteria</taxon>
        <taxon>Bacillati</taxon>
        <taxon>Bacillota</taxon>
        <taxon>Bacilli</taxon>
        <taxon>Bacillales</taxon>
        <taxon>Paenibacillaceae</taxon>
        <taxon>Cohnella</taxon>
    </lineage>
</organism>
<dbReference type="SUPFAM" id="SSF55874">
    <property type="entry name" value="ATPase domain of HSP90 chaperone/DNA topoisomerase II/histidine kinase"/>
    <property type="match status" value="1"/>
</dbReference>
<evidence type="ECO:0000256" key="17">
    <source>
        <dbReference type="SAM" id="Phobius"/>
    </source>
</evidence>
<feature type="domain" description="HAMP" evidence="19">
    <location>
        <begin position="180"/>
        <end position="233"/>
    </location>
</feature>
<dbReference type="SMART" id="SM00388">
    <property type="entry name" value="HisKA"/>
    <property type="match status" value="1"/>
</dbReference>
<comment type="function">
    <text evidence="15">Member of the two-component regulatory system HssS/HssR involved in intracellular heme homeostasis and tempering of staphylococcal virulence. HssS functions as a heme sensor histidine kinase which is autophosphorylated at a histidine residue and transfers its phosphate group to an aspartate residue of HssR. HssR/HssS activates the expression of hrtAB, an efflux pump, in response to extracellular heme, hemin, hemoglobin or blood.</text>
</comment>
<gene>
    <name evidence="20" type="ORF">ACFO1S_24135</name>
</gene>
<dbReference type="InterPro" id="IPR003594">
    <property type="entry name" value="HATPase_dom"/>
</dbReference>
<evidence type="ECO:0000313" key="21">
    <source>
        <dbReference type="Proteomes" id="UP001595755"/>
    </source>
</evidence>
<feature type="domain" description="Histidine kinase" evidence="18">
    <location>
        <begin position="241"/>
        <end position="456"/>
    </location>
</feature>